<dbReference type="Pfam" id="PF13843">
    <property type="entry name" value="DDE_Tnp_1_7"/>
    <property type="match status" value="1"/>
</dbReference>
<dbReference type="PANTHER" id="PTHR47272">
    <property type="entry name" value="DDE_TNP_1_7 DOMAIN-CONTAINING PROTEIN"/>
    <property type="match status" value="1"/>
</dbReference>
<feature type="domain" description="PiggyBac transposable element-derived protein" evidence="1">
    <location>
        <begin position="2"/>
        <end position="110"/>
    </location>
</feature>
<dbReference type="PANTHER" id="PTHR47272:SF2">
    <property type="entry name" value="PIGGYBAC TRANSPOSABLE ELEMENT-DERIVED PROTEIN 3-LIKE"/>
    <property type="match status" value="1"/>
</dbReference>
<evidence type="ECO:0000313" key="2">
    <source>
        <dbReference type="EMBL" id="KAJ8951533.1"/>
    </source>
</evidence>
<evidence type="ECO:0000313" key="3">
    <source>
        <dbReference type="Proteomes" id="UP001162156"/>
    </source>
</evidence>
<gene>
    <name evidence="2" type="ORF">NQ314_007664</name>
</gene>
<protein>
    <recommendedName>
        <fullName evidence="1">PiggyBac transposable element-derived protein domain-containing protein</fullName>
    </recommendedName>
</protein>
<organism evidence="2 3">
    <name type="scientific">Rhamnusium bicolor</name>
    <dbReference type="NCBI Taxonomy" id="1586634"/>
    <lineage>
        <taxon>Eukaryota</taxon>
        <taxon>Metazoa</taxon>
        <taxon>Ecdysozoa</taxon>
        <taxon>Arthropoda</taxon>
        <taxon>Hexapoda</taxon>
        <taxon>Insecta</taxon>
        <taxon>Pterygota</taxon>
        <taxon>Neoptera</taxon>
        <taxon>Endopterygota</taxon>
        <taxon>Coleoptera</taxon>
        <taxon>Polyphaga</taxon>
        <taxon>Cucujiformia</taxon>
        <taxon>Chrysomeloidea</taxon>
        <taxon>Cerambycidae</taxon>
        <taxon>Lepturinae</taxon>
        <taxon>Rhagiini</taxon>
        <taxon>Rhamnusium</taxon>
    </lineage>
</organism>
<dbReference type="InterPro" id="IPR029526">
    <property type="entry name" value="PGBD"/>
</dbReference>
<dbReference type="AlphaFoldDB" id="A0AAV8YLS7"/>
<accession>A0AAV8YLS7</accession>
<proteinExistence type="predicted"/>
<name>A0AAV8YLS7_9CUCU</name>
<dbReference type="Proteomes" id="UP001162156">
    <property type="component" value="Unassembled WGS sequence"/>
</dbReference>
<keyword evidence="3" id="KW-1185">Reference proteome</keyword>
<comment type="caution">
    <text evidence="2">The sequence shown here is derived from an EMBL/GenBank/DDBJ whole genome shotgun (WGS) entry which is preliminary data.</text>
</comment>
<sequence length="180" mass="20886">MQKKPRGDFDSVIDRENGIMVVRWNDNNVVTVASTNHGVMPLGLVKWFSQKENKNIQVSRPYSIGRYNGAMGGTDLMDENINRYRIGIRGKKWWWCIFSWLVDVTIQNAWILYKKSGHNCTQLQFRRDIVKVCFAKYRNPARTAGRPSSSLSSSSSNRVSDDIRYDNLGHFLTQHLTRKR</sequence>
<reference evidence="2" key="1">
    <citation type="journal article" date="2023" name="Insect Mol. Biol.">
        <title>Genome sequencing provides insights into the evolution of gene families encoding plant cell wall-degrading enzymes in longhorned beetles.</title>
        <authorList>
            <person name="Shin N.R."/>
            <person name="Okamura Y."/>
            <person name="Kirsch R."/>
            <person name="Pauchet Y."/>
        </authorList>
    </citation>
    <scope>NUCLEOTIDE SEQUENCE</scope>
    <source>
        <strain evidence="2">RBIC_L_NR</strain>
    </source>
</reference>
<evidence type="ECO:0000259" key="1">
    <source>
        <dbReference type="Pfam" id="PF13843"/>
    </source>
</evidence>
<dbReference type="EMBL" id="JANEYF010002094">
    <property type="protein sequence ID" value="KAJ8951533.1"/>
    <property type="molecule type" value="Genomic_DNA"/>
</dbReference>